<dbReference type="Proteomes" id="UP000662200">
    <property type="component" value="Unassembled WGS sequence"/>
</dbReference>
<dbReference type="InterPro" id="IPR011701">
    <property type="entry name" value="MFS"/>
</dbReference>
<dbReference type="InterPro" id="IPR036259">
    <property type="entry name" value="MFS_trans_sf"/>
</dbReference>
<keyword evidence="5 7" id="KW-1133">Transmembrane helix</keyword>
<comment type="caution">
    <text evidence="8">The sequence shown here is derived from an EMBL/GenBank/DDBJ whole genome shotgun (WGS) entry which is preliminary data.</text>
</comment>
<keyword evidence="2" id="KW-0813">Transport</keyword>
<dbReference type="RefSeq" id="WP_189113353.1">
    <property type="nucleotide sequence ID" value="NZ_BMQC01000003.1"/>
</dbReference>
<dbReference type="PANTHER" id="PTHR43266">
    <property type="entry name" value="MACROLIDE-EFFLUX PROTEIN"/>
    <property type="match status" value="1"/>
</dbReference>
<evidence type="ECO:0000256" key="1">
    <source>
        <dbReference type="ARBA" id="ARBA00004651"/>
    </source>
</evidence>
<feature type="transmembrane region" description="Helical" evidence="7">
    <location>
        <begin position="352"/>
        <end position="369"/>
    </location>
</feature>
<feature type="transmembrane region" description="Helical" evidence="7">
    <location>
        <begin position="44"/>
        <end position="66"/>
    </location>
</feature>
<feature type="transmembrane region" description="Helical" evidence="7">
    <location>
        <begin position="310"/>
        <end position="332"/>
    </location>
</feature>
<keyword evidence="4 7" id="KW-0812">Transmembrane</keyword>
<dbReference type="PANTHER" id="PTHR43266:SF2">
    <property type="entry name" value="MAJOR FACILITATOR SUPERFAMILY (MFS) PROFILE DOMAIN-CONTAINING PROTEIN"/>
    <property type="match status" value="1"/>
</dbReference>
<evidence type="ECO:0000256" key="6">
    <source>
        <dbReference type="ARBA" id="ARBA00023136"/>
    </source>
</evidence>
<feature type="transmembrane region" description="Helical" evidence="7">
    <location>
        <begin position="142"/>
        <end position="163"/>
    </location>
</feature>
<comment type="subcellular location">
    <subcellularLocation>
        <location evidence="1">Cell membrane</location>
        <topology evidence="1">Multi-pass membrane protein</topology>
    </subcellularLocation>
</comment>
<dbReference type="AlphaFoldDB" id="A0A8J3BHL3"/>
<feature type="transmembrane region" description="Helical" evidence="7">
    <location>
        <begin position="78"/>
        <end position="97"/>
    </location>
</feature>
<evidence type="ECO:0000313" key="9">
    <source>
        <dbReference type="Proteomes" id="UP000662200"/>
    </source>
</evidence>
<keyword evidence="3" id="KW-1003">Cell membrane</keyword>
<evidence type="ECO:0000313" key="8">
    <source>
        <dbReference type="EMBL" id="GGK22675.1"/>
    </source>
</evidence>
<organism evidence="8 9">
    <name type="scientific">Pilimelia terevasa</name>
    <dbReference type="NCBI Taxonomy" id="53372"/>
    <lineage>
        <taxon>Bacteria</taxon>
        <taxon>Bacillati</taxon>
        <taxon>Actinomycetota</taxon>
        <taxon>Actinomycetes</taxon>
        <taxon>Micromonosporales</taxon>
        <taxon>Micromonosporaceae</taxon>
        <taxon>Pilimelia</taxon>
    </lineage>
</organism>
<feature type="transmembrane region" description="Helical" evidence="7">
    <location>
        <begin position="253"/>
        <end position="272"/>
    </location>
</feature>
<keyword evidence="6 7" id="KW-0472">Membrane</keyword>
<reference evidence="8" key="1">
    <citation type="journal article" date="2014" name="Int. J. Syst. Evol. Microbiol.">
        <title>Complete genome sequence of Corynebacterium casei LMG S-19264T (=DSM 44701T), isolated from a smear-ripened cheese.</title>
        <authorList>
            <consortium name="US DOE Joint Genome Institute (JGI-PGF)"/>
            <person name="Walter F."/>
            <person name="Albersmeier A."/>
            <person name="Kalinowski J."/>
            <person name="Ruckert C."/>
        </authorList>
    </citation>
    <scope>NUCLEOTIDE SEQUENCE</scope>
    <source>
        <strain evidence="8">JCM 3091</strain>
    </source>
</reference>
<sequence>MASPATPALGATFQIIWFGRSLSLLGGAFQVIALPLWIRHVSGSTVAGLAAFAVFALPRLVCSPFAGVLADRFDRRRLVLAADLGAFAVTASMALTADAERLPLVYGQLLLVQVLAALSLPAFMAMLPDLVPAGRLLAANSLLNASVAVAMTVGPLVGTALLAGYGIRAVIWLNAISYLVAAACLPRVPGAAGRAGGAPASRARARLREGVTALRADPVLRRTLAAEAPWYLCFGAAAELVILHFGAHAPARAPGLFGLGAGLGCMAVTATMARLRKHLPASRLLLVSVLATGPVALAAALLAAHGRQPLFAVAAGVLLGVQAYLVSLGPSLHCQVRPDPVLRGRVGAFRRTWVAGWQFAGIAAAALLSTWVPTLVLVAVGGALASAAAGPWAWRACREDPAPARPHPVPHPVAAVGGPR</sequence>
<dbReference type="EMBL" id="BMQC01000003">
    <property type="protein sequence ID" value="GGK22675.1"/>
    <property type="molecule type" value="Genomic_DNA"/>
</dbReference>
<proteinExistence type="predicted"/>
<dbReference type="CDD" id="cd06173">
    <property type="entry name" value="MFS_MefA_like"/>
    <property type="match status" value="1"/>
</dbReference>
<feature type="transmembrane region" description="Helical" evidence="7">
    <location>
        <begin position="169"/>
        <end position="188"/>
    </location>
</feature>
<dbReference type="Gene3D" id="1.20.1250.20">
    <property type="entry name" value="MFS general substrate transporter like domains"/>
    <property type="match status" value="1"/>
</dbReference>
<gene>
    <name evidence="8" type="ORF">GCM10010124_14000</name>
</gene>
<evidence type="ECO:0000256" key="3">
    <source>
        <dbReference type="ARBA" id="ARBA00022475"/>
    </source>
</evidence>
<evidence type="ECO:0000256" key="7">
    <source>
        <dbReference type="SAM" id="Phobius"/>
    </source>
</evidence>
<evidence type="ECO:0000256" key="2">
    <source>
        <dbReference type="ARBA" id="ARBA00022448"/>
    </source>
</evidence>
<accession>A0A8J3BHL3</accession>
<feature type="transmembrane region" description="Helical" evidence="7">
    <location>
        <begin position="21"/>
        <end position="38"/>
    </location>
</feature>
<feature type="transmembrane region" description="Helical" evidence="7">
    <location>
        <begin position="284"/>
        <end position="304"/>
    </location>
</feature>
<evidence type="ECO:0000256" key="5">
    <source>
        <dbReference type="ARBA" id="ARBA00022989"/>
    </source>
</evidence>
<protein>
    <recommendedName>
        <fullName evidence="10">MFS transporter</fullName>
    </recommendedName>
</protein>
<evidence type="ECO:0000256" key="4">
    <source>
        <dbReference type="ARBA" id="ARBA00022692"/>
    </source>
</evidence>
<keyword evidence="9" id="KW-1185">Reference proteome</keyword>
<dbReference type="SUPFAM" id="SSF103473">
    <property type="entry name" value="MFS general substrate transporter"/>
    <property type="match status" value="1"/>
</dbReference>
<dbReference type="GO" id="GO:0005886">
    <property type="term" value="C:plasma membrane"/>
    <property type="evidence" value="ECO:0007669"/>
    <property type="project" value="UniProtKB-SubCell"/>
</dbReference>
<reference evidence="8" key="2">
    <citation type="submission" date="2020-09" db="EMBL/GenBank/DDBJ databases">
        <authorList>
            <person name="Sun Q."/>
            <person name="Ohkuma M."/>
        </authorList>
    </citation>
    <scope>NUCLEOTIDE SEQUENCE</scope>
    <source>
        <strain evidence="8">JCM 3091</strain>
    </source>
</reference>
<dbReference type="Pfam" id="PF07690">
    <property type="entry name" value="MFS_1"/>
    <property type="match status" value="1"/>
</dbReference>
<feature type="transmembrane region" description="Helical" evidence="7">
    <location>
        <begin position="109"/>
        <end position="130"/>
    </location>
</feature>
<evidence type="ECO:0008006" key="10">
    <source>
        <dbReference type="Google" id="ProtNLM"/>
    </source>
</evidence>
<name>A0A8J3BHL3_9ACTN</name>
<dbReference type="GO" id="GO:0022857">
    <property type="term" value="F:transmembrane transporter activity"/>
    <property type="evidence" value="ECO:0007669"/>
    <property type="project" value="InterPro"/>
</dbReference>